<dbReference type="OrthoDB" id="9046151at2"/>
<dbReference type="PANTHER" id="PTHR30290:SF9">
    <property type="entry name" value="OLIGOPEPTIDE-BINDING PROTEIN APPA"/>
    <property type="match status" value="1"/>
</dbReference>
<dbReference type="HOGENOM" id="CLU_017028_8_5_11"/>
<dbReference type="InterPro" id="IPR000914">
    <property type="entry name" value="SBP_5_dom"/>
</dbReference>
<dbReference type="GO" id="GO:0015833">
    <property type="term" value="P:peptide transport"/>
    <property type="evidence" value="ECO:0007669"/>
    <property type="project" value="TreeGrafter"/>
</dbReference>
<feature type="signal peptide" evidence="4">
    <location>
        <begin position="1"/>
        <end position="23"/>
    </location>
</feature>
<dbReference type="STRING" id="1224163.B841_03220"/>
<dbReference type="Pfam" id="PF00496">
    <property type="entry name" value="SBP_bac_5"/>
    <property type="match status" value="1"/>
</dbReference>
<keyword evidence="3 4" id="KW-0732">Signal</keyword>
<dbReference type="PANTHER" id="PTHR30290">
    <property type="entry name" value="PERIPLASMIC BINDING COMPONENT OF ABC TRANSPORTER"/>
    <property type="match status" value="1"/>
</dbReference>
<dbReference type="RefSeq" id="WP_020934060.1">
    <property type="nucleotide sequence ID" value="NC_021915.1"/>
</dbReference>
<accession>S5SSV9</accession>
<dbReference type="InterPro" id="IPR039424">
    <property type="entry name" value="SBP_5"/>
</dbReference>
<proteinExistence type="inferred from homology"/>
<feature type="domain" description="Solute-binding protein family 5" evidence="5">
    <location>
        <begin position="83"/>
        <end position="428"/>
    </location>
</feature>
<reference evidence="6 7" key="1">
    <citation type="submission" date="2012-11" db="EMBL/GenBank/DDBJ databases">
        <title>The complete genome sequence of Corynebacterium maris Coryn-1 (=DSM 45190).</title>
        <authorList>
            <person name="Schaffert L."/>
            <person name="Albersmeier A."/>
            <person name="Kalinowski J."/>
            <person name="Ruckert C."/>
        </authorList>
    </citation>
    <scope>NUCLEOTIDE SEQUENCE [LARGE SCALE GENOMIC DNA]</scope>
    <source>
        <strain evidence="7">Coryn-1</strain>
    </source>
</reference>
<organism evidence="6 7">
    <name type="scientific">Corynebacterium maris DSM 45190</name>
    <dbReference type="NCBI Taxonomy" id="1224163"/>
    <lineage>
        <taxon>Bacteria</taxon>
        <taxon>Bacillati</taxon>
        <taxon>Actinomycetota</taxon>
        <taxon>Actinomycetes</taxon>
        <taxon>Mycobacteriales</taxon>
        <taxon>Corynebacteriaceae</taxon>
        <taxon>Corynebacterium</taxon>
    </lineage>
</organism>
<dbReference type="Gene3D" id="3.10.105.10">
    <property type="entry name" value="Dipeptide-binding Protein, Domain 3"/>
    <property type="match status" value="1"/>
</dbReference>
<keyword evidence="2" id="KW-0813">Transport</keyword>
<dbReference type="PATRIC" id="fig|1224163.3.peg.647"/>
<dbReference type="PROSITE" id="PS51257">
    <property type="entry name" value="PROKAR_LIPOPROTEIN"/>
    <property type="match status" value="1"/>
</dbReference>
<evidence type="ECO:0000256" key="1">
    <source>
        <dbReference type="ARBA" id="ARBA00005695"/>
    </source>
</evidence>
<evidence type="ECO:0000256" key="2">
    <source>
        <dbReference type="ARBA" id="ARBA00022448"/>
    </source>
</evidence>
<dbReference type="eggNOG" id="COG0747">
    <property type="taxonomic scope" value="Bacteria"/>
</dbReference>
<dbReference type="Gene3D" id="3.40.190.10">
    <property type="entry name" value="Periplasmic binding protein-like II"/>
    <property type="match status" value="1"/>
</dbReference>
<dbReference type="GO" id="GO:1904680">
    <property type="term" value="F:peptide transmembrane transporter activity"/>
    <property type="evidence" value="ECO:0007669"/>
    <property type="project" value="TreeGrafter"/>
</dbReference>
<dbReference type="KEGG" id="cmd:B841_03220"/>
<name>S5SSV9_9CORY</name>
<dbReference type="AlphaFoldDB" id="S5SSV9"/>
<keyword evidence="7" id="KW-1185">Reference proteome</keyword>
<dbReference type="Proteomes" id="UP000015388">
    <property type="component" value="Chromosome"/>
</dbReference>
<evidence type="ECO:0000313" key="6">
    <source>
        <dbReference type="EMBL" id="AGS34127.1"/>
    </source>
</evidence>
<gene>
    <name evidence="6" type="ORF">B841_03220</name>
</gene>
<dbReference type="EMBL" id="CP003924">
    <property type="protein sequence ID" value="AGS34127.1"/>
    <property type="molecule type" value="Genomic_DNA"/>
</dbReference>
<feature type="chain" id="PRO_5039285566" description="Solute-binding protein family 5 domain-containing protein" evidence="4">
    <location>
        <begin position="24"/>
        <end position="536"/>
    </location>
</feature>
<comment type="similarity">
    <text evidence="1">Belongs to the bacterial solute-binding protein 5 family.</text>
</comment>
<protein>
    <recommendedName>
        <fullName evidence="5">Solute-binding protein family 5 domain-containing protein</fullName>
    </recommendedName>
</protein>
<evidence type="ECO:0000256" key="4">
    <source>
        <dbReference type="SAM" id="SignalP"/>
    </source>
</evidence>
<dbReference type="GO" id="GO:0043190">
    <property type="term" value="C:ATP-binding cassette (ABC) transporter complex"/>
    <property type="evidence" value="ECO:0007669"/>
    <property type="project" value="InterPro"/>
</dbReference>
<dbReference type="InterPro" id="IPR030678">
    <property type="entry name" value="Peptide/Ni-bd"/>
</dbReference>
<dbReference type="SUPFAM" id="SSF53850">
    <property type="entry name" value="Periplasmic binding protein-like II"/>
    <property type="match status" value="1"/>
</dbReference>
<evidence type="ECO:0000256" key="3">
    <source>
        <dbReference type="ARBA" id="ARBA00022729"/>
    </source>
</evidence>
<dbReference type="PIRSF" id="PIRSF002741">
    <property type="entry name" value="MppA"/>
    <property type="match status" value="1"/>
</dbReference>
<sequence length="536" mass="58094">MSRSARTLAGLTAACALTLTACAGATDSNGAADTVAADRPEDSLVLAVGDITDSEFDPAKGWGQHNEHAVLHSSLLSWDEDMEMVGELADSFTQEGATWTFELNPDYAFSDGEPVTAEDVVFTYEMLKEDGTNFDLSNLEEIRAEGEHTVVAELAQPDTLFGPMTAQIGIVPAHRYDENYSADPVASGPYRIVEHQQGEQVLMEANPHYPHDLAYQELTFVLSDEEAGLAAAGAGRVDIATVSHNNADRQIEGMTLHDLESVDTLALTLPTDPAGDTGETMGQEVEVGNDVTSDPAIREALTVGLDRTGLSDLVVSEYGEPAYSVADGLPWFTEEVIFEDARVDDAQRILEEAGWTDSNGDGTVDKDGVEAVIPLMYTTNDQVRADLAESVTVQAEELGVRFEPEGVTWDDVYEEGKTKAVVFALGSLSPKELYDSYSSDSIGVSYNNLPNYSNPEVDEHIDAARGADSFEDSLPHWQAAQEAGASAHPDNGDVSMLWLLRRDHLYYVADHVDIGDQIMHGHGHGLQIFMNVEEWS</sequence>
<evidence type="ECO:0000313" key="7">
    <source>
        <dbReference type="Proteomes" id="UP000015388"/>
    </source>
</evidence>
<evidence type="ECO:0000259" key="5">
    <source>
        <dbReference type="Pfam" id="PF00496"/>
    </source>
</evidence>
<dbReference type="GO" id="GO:0042597">
    <property type="term" value="C:periplasmic space"/>
    <property type="evidence" value="ECO:0007669"/>
    <property type="project" value="UniProtKB-ARBA"/>
</dbReference>